<name>A0A8H3WUL7_9PEZI</name>
<keyword evidence="3" id="KW-1185">Reference proteome</keyword>
<evidence type="ECO:0000313" key="3">
    <source>
        <dbReference type="Proteomes" id="UP000434172"/>
    </source>
</evidence>
<dbReference type="InterPro" id="IPR046536">
    <property type="entry name" value="DUF6601"/>
</dbReference>
<evidence type="ECO:0000313" key="2">
    <source>
        <dbReference type="EMBL" id="KAF0331322.1"/>
    </source>
</evidence>
<dbReference type="Pfam" id="PF20246">
    <property type="entry name" value="DUF6601"/>
    <property type="match status" value="1"/>
</dbReference>
<sequence>MSDQDGDVEMTRAAQPSPFHTSILSDTDRGVDELDIDDAYASLLPAAYRDAHENSIDPSASETTMLECIDIELNLKRLADVHDWVWLAGRSMPPPPLHYQNLLGRQIQVAEQMDMHLVWSKSKIWIKSIEQFLMEPRF</sequence>
<dbReference type="AlphaFoldDB" id="A0A8H3WUL7"/>
<feature type="region of interest" description="Disordered" evidence="1">
    <location>
        <begin position="1"/>
        <end position="25"/>
    </location>
</feature>
<dbReference type="Proteomes" id="UP000434172">
    <property type="component" value="Unassembled WGS sequence"/>
</dbReference>
<protein>
    <submittedName>
        <fullName evidence="2">Uncharacterized protein</fullName>
    </submittedName>
</protein>
<comment type="caution">
    <text evidence="2">The sequence shown here is derived from an EMBL/GenBank/DDBJ whole genome shotgun (WGS) entry which is preliminary data.</text>
</comment>
<dbReference type="EMBL" id="WOWK01000004">
    <property type="protein sequence ID" value="KAF0331322.1"/>
    <property type="molecule type" value="Genomic_DNA"/>
</dbReference>
<dbReference type="OrthoDB" id="5086500at2759"/>
<gene>
    <name evidence="2" type="ORF">GQ607_001630</name>
</gene>
<accession>A0A8H3WUL7</accession>
<organism evidence="2 3">
    <name type="scientific">Colletotrichum asianum</name>
    <dbReference type="NCBI Taxonomy" id="702518"/>
    <lineage>
        <taxon>Eukaryota</taxon>
        <taxon>Fungi</taxon>
        <taxon>Dikarya</taxon>
        <taxon>Ascomycota</taxon>
        <taxon>Pezizomycotina</taxon>
        <taxon>Sordariomycetes</taxon>
        <taxon>Hypocreomycetidae</taxon>
        <taxon>Glomerellales</taxon>
        <taxon>Glomerellaceae</taxon>
        <taxon>Colletotrichum</taxon>
        <taxon>Colletotrichum gloeosporioides species complex</taxon>
    </lineage>
</organism>
<reference evidence="2 3" key="1">
    <citation type="submission" date="2019-12" db="EMBL/GenBank/DDBJ databases">
        <title>A genome sequence resource for the geographically widespread anthracnose pathogen Colletotrichum asianum.</title>
        <authorList>
            <person name="Meng Y."/>
        </authorList>
    </citation>
    <scope>NUCLEOTIDE SEQUENCE [LARGE SCALE GENOMIC DNA]</scope>
    <source>
        <strain evidence="2 3">ICMP 18580</strain>
    </source>
</reference>
<evidence type="ECO:0000256" key="1">
    <source>
        <dbReference type="SAM" id="MobiDB-lite"/>
    </source>
</evidence>
<proteinExistence type="predicted"/>